<accession>A0A839Y379</accession>
<dbReference type="InterPro" id="IPR036291">
    <property type="entry name" value="NAD(P)-bd_dom_sf"/>
</dbReference>
<evidence type="ECO:0000256" key="1">
    <source>
        <dbReference type="SAM" id="MobiDB-lite"/>
    </source>
</evidence>
<name>A0A839Y379_9ACTN</name>
<dbReference type="EMBL" id="JACIBU010000001">
    <property type="protein sequence ID" value="MBB3674664.1"/>
    <property type="molecule type" value="Genomic_DNA"/>
</dbReference>
<organism evidence="2 3">
    <name type="scientific">Modestobacter versicolor</name>
    <dbReference type="NCBI Taxonomy" id="429133"/>
    <lineage>
        <taxon>Bacteria</taxon>
        <taxon>Bacillati</taxon>
        <taxon>Actinomycetota</taxon>
        <taxon>Actinomycetes</taxon>
        <taxon>Geodermatophilales</taxon>
        <taxon>Geodermatophilaceae</taxon>
        <taxon>Modestobacter</taxon>
    </lineage>
</organism>
<proteinExistence type="predicted"/>
<dbReference type="AlphaFoldDB" id="A0A839Y379"/>
<dbReference type="RefSeq" id="WP_181428601.1">
    <property type="nucleotide sequence ID" value="NZ_JACIBU010000001.1"/>
</dbReference>
<evidence type="ECO:0000313" key="2">
    <source>
        <dbReference type="EMBL" id="MBB3674664.1"/>
    </source>
</evidence>
<feature type="region of interest" description="Disordered" evidence="1">
    <location>
        <begin position="1"/>
        <end position="28"/>
    </location>
</feature>
<gene>
    <name evidence="2" type="ORF">FHX36_000399</name>
</gene>
<protein>
    <submittedName>
        <fullName evidence="2">NAD(P)-dependent dehydrogenase (Short-subunit alcohol dehydrogenase family)</fullName>
    </submittedName>
</protein>
<dbReference type="Gene3D" id="3.40.50.720">
    <property type="entry name" value="NAD(P)-binding Rossmann-like Domain"/>
    <property type="match status" value="1"/>
</dbReference>
<comment type="caution">
    <text evidence="2">The sequence shown here is derived from an EMBL/GenBank/DDBJ whole genome shotgun (WGS) entry which is preliminary data.</text>
</comment>
<dbReference type="SUPFAM" id="SSF51735">
    <property type="entry name" value="NAD(P)-binding Rossmann-fold domains"/>
    <property type="match status" value="1"/>
</dbReference>
<sequence>MRIENATVLVTGANQGSGRESARQSLEHGADTVAGMDEVLTDADIRVVGAELASPPSALCAPCLGVADRRATP</sequence>
<dbReference type="Proteomes" id="UP000580718">
    <property type="component" value="Unassembled WGS sequence"/>
</dbReference>
<evidence type="ECO:0000313" key="3">
    <source>
        <dbReference type="Proteomes" id="UP000580718"/>
    </source>
</evidence>
<reference evidence="2 3" key="1">
    <citation type="submission" date="2020-08" db="EMBL/GenBank/DDBJ databases">
        <title>Sequencing the genomes of 1000 actinobacteria strains.</title>
        <authorList>
            <person name="Klenk H.-P."/>
        </authorList>
    </citation>
    <scope>NUCLEOTIDE SEQUENCE [LARGE SCALE GENOMIC DNA]</scope>
    <source>
        <strain evidence="2 3">DSM 16678</strain>
    </source>
</reference>